<evidence type="ECO:0000256" key="4">
    <source>
        <dbReference type="ARBA" id="ARBA00022771"/>
    </source>
</evidence>
<dbReference type="SUPFAM" id="SSF57903">
    <property type="entry name" value="FYVE/PHD zinc finger"/>
    <property type="match status" value="1"/>
</dbReference>
<dbReference type="PRINTS" id="PR00503">
    <property type="entry name" value="BROMODOMAIN"/>
</dbReference>
<dbReference type="InterPro" id="IPR019786">
    <property type="entry name" value="Zinc_finger_PHD-type_CS"/>
</dbReference>
<dbReference type="SMART" id="SM00249">
    <property type="entry name" value="PHD"/>
    <property type="match status" value="2"/>
</dbReference>
<evidence type="ECO:0000256" key="5">
    <source>
        <dbReference type="ARBA" id="ARBA00022833"/>
    </source>
</evidence>
<dbReference type="SUPFAM" id="SSF47370">
    <property type="entry name" value="Bromodomain"/>
    <property type="match status" value="1"/>
</dbReference>
<feature type="domain" description="PHD-type" evidence="12">
    <location>
        <begin position="130"/>
        <end position="180"/>
    </location>
</feature>
<dbReference type="PROSITE" id="PS01359">
    <property type="entry name" value="ZF_PHD_1"/>
    <property type="match status" value="1"/>
</dbReference>
<feature type="region of interest" description="Disordered" evidence="10">
    <location>
        <begin position="1280"/>
        <end position="1323"/>
    </location>
</feature>
<dbReference type="CDD" id="cd05839">
    <property type="entry name" value="PWWP_BRPF"/>
    <property type="match status" value="1"/>
</dbReference>
<dbReference type="PANTHER" id="PTHR13793">
    <property type="entry name" value="PHD FINGER PROTEINS"/>
    <property type="match status" value="1"/>
</dbReference>
<dbReference type="SUPFAM" id="SSF63748">
    <property type="entry name" value="Tudor/PWWP/MBT"/>
    <property type="match status" value="1"/>
</dbReference>
<evidence type="ECO:0008006" key="17">
    <source>
        <dbReference type="Google" id="ProtNLM"/>
    </source>
</evidence>
<evidence type="ECO:0000259" key="13">
    <source>
        <dbReference type="PROSITE" id="PS50812"/>
    </source>
</evidence>
<dbReference type="OrthoDB" id="20839at2759"/>
<keyword evidence="2" id="KW-0479">Metal-binding</keyword>
<reference evidence="15 16" key="1">
    <citation type="journal article" date="2012" name="Science">
        <title>The Paleozoic origin of enzymatic lignin decomposition reconstructed from 31 fungal genomes.</title>
        <authorList>
            <person name="Floudas D."/>
            <person name="Binder M."/>
            <person name="Riley R."/>
            <person name="Barry K."/>
            <person name="Blanchette R.A."/>
            <person name="Henrissat B."/>
            <person name="Martinez A.T."/>
            <person name="Otillar R."/>
            <person name="Spatafora J.W."/>
            <person name="Yadav J.S."/>
            <person name="Aerts A."/>
            <person name="Benoit I."/>
            <person name="Boyd A."/>
            <person name="Carlson A."/>
            <person name="Copeland A."/>
            <person name="Coutinho P.M."/>
            <person name="de Vries R.P."/>
            <person name="Ferreira P."/>
            <person name="Findley K."/>
            <person name="Foster B."/>
            <person name="Gaskell J."/>
            <person name="Glotzer D."/>
            <person name="Gorecki P."/>
            <person name="Heitman J."/>
            <person name="Hesse C."/>
            <person name="Hori C."/>
            <person name="Igarashi K."/>
            <person name="Jurgens J.A."/>
            <person name="Kallen N."/>
            <person name="Kersten P."/>
            <person name="Kohler A."/>
            <person name="Kuees U."/>
            <person name="Kumar T.K.A."/>
            <person name="Kuo A."/>
            <person name="LaButti K."/>
            <person name="Larrondo L.F."/>
            <person name="Lindquist E."/>
            <person name="Ling A."/>
            <person name="Lombard V."/>
            <person name="Lucas S."/>
            <person name="Lundell T."/>
            <person name="Martin R."/>
            <person name="McLaughlin D.J."/>
            <person name="Morgenstern I."/>
            <person name="Morin E."/>
            <person name="Murat C."/>
            <person name="Nagy L.G."/>
            <person name="Nolan M."/>
            <person name="Ohm R.A."/>
            <person name="Patyshakuliyeva A."/>
            <person name="Rokas A."/>
            <person name="Ruiz-Duenas F.J."/>
            <person name="Sabat G."/>
            <person name="Salamov A."/>
            <person name="Samejima M."/>
            <person name="Schmutz J."/>
            <person name="Slot J.C."/>
            <person name="St John F."/>
            <person name="Stenlid J."/>
            <person name="Sun H."/>
            <person name="Sun S."/>
            <person name="Syed K."/>
            <person name="Tsang A."/>
            <person name="Wiebenga A."/>
            <person name="Young D."/>
            <person name="Pisabarro A."/>
            <person name="Eastwood D.C."/>
            <person name="Martin F."/>
            <person name="Cullen D."/>
            <person name="Grigoriev I.V."/>
            <person name="Hibbett D.S."/>
        </authorList>
    </citation>
    <scope>NUCLEOTIDE SEQUENCE [LARGE SCALE GENOMIC DNA]</scope>
    <source>
        <strain evidence="15 16">MD-104</strain>
    </source>
</reference>
<keyword evidence="6 8" id="KW-0103">Bromodomain</keyword>
<dbReference type="Pfam" id="PF13832">
    <property type="entry name" value="zf-HC5HC2H_2"/>
    <property type="match status" value="1"/>
</dbReference>
<evidence type="ECO:0000259" key="14">
    <source>
        <dbReference type="PROSITE" id="PS51805"/>
    </source>
</evidence>
<dbReference type="GO" id="GO:0005634">
    <property type="term" value="C:nucleus"/>
    <property type="evidence" value="ECO:0007669"/>
    <property type="project" value="UniProtKB-SubCell"/>
</dbReference>
<evidence type="ECO:0000259" key="11">
    <source>
        <dbReference type="PROSITE" id="PS50014"/>
    </source>
</evidence>
<keyword evidence="4 9" id="KW-0863">Zinc-finger</keyword>
<proteinExistence type="predicted"/>
<dbReference type="PANTHER" id="PTHR13793:SF107">
    <property type="entry name" value="BROMODOMAIN-CONTAINING PROTEIN HOMOLOG"/>
    <property type="match status" value="1"/>
</dbReference>
<dbReference type="Pfam" id="PF00439">
    <property type="entry name" value="Bromodomain"/>
    <property type="match status" value="1"/>
</dbReference>
<keyword evidence="3" id="KW-0677">Repeat</keyword>
<evidence type="ECO:0000256" key="8">
    <source>
        <dbReference type="PROSITE-ProRule" id="PRU00035"/>
    </source>
</evidence>
<feature type="region of interest" description="Disordered" evidence="10">
    <location>
        <begin position="857"/>
        <end position="880"/>
    </location>
</feature>
<dbReference type="InterPro" id="IPR019787">
    <property type="entry name" value="Znf_PHD-finger"/>
</dbReference>
<dbReference type="InterPro" id="IPR001487">
    <property type="entry name" value="Bromodomain"/>
</dbReference>
<dbReference type="SMART" id="SM00297">
    <property type="entry name" value="BROMO"/>
    <property type="match status" value="1"/>
</dbReference>
<dbReference type="OMA" id="WPAVIFE"/>
<evidence type="ECO:0000256" key="9">
    <source>
        <dbReference type="PROSITE-ProRule" id="PRU00146"/>
    </source>
</evidence>
<feature type="region of interest" description="Disordered" evidence="10">
    <location>
        <begin position="985"/>
        <end position="1016"/>
    </location>
</feature>
<evidence type="ECO:0000259" key="12">
    <source>
        <dbReference type="PROSITE" id="PS50016"/>
    </source>
</evidence>
<evidence type="ECO:0000256" key="6">
    <source>
        <dbReference type="ARBA" id="ARBA00023117"/>
    </source>
</evidence>
<keyword evidence="7" id="KW-0539">Nucleus</keyword>
<dbReference type="InterPro" id="IPR000313">
    <property type="entry name" value="PWWP_dom"/>
</dbReference>
<dbReference type="InterPro" id="IPR019542">
    <property type="entry name" value="Enhancer_polycomb-like_N"/>
</dbReference>
<evidence type="ECO:0000313" key="16">
    <source>
        <dbReference type="Proteomes" id="UP000218811"/>
    </source>
</evidence>
<dbReference type="InterPro" id="IPR050701">
    <property type="entry name" value="Histone_Mod_Regulator"/>
</dbReference>
<dbReference type="Gene3D" id="2.30.30.140">
    <property type="match status" value="1"/>
</dbReference>
<feature type="compositionally biased region" description="Low complexity" evidence="10">
    <location>
        <begin position="793"/>
        <end position="807"/>
    </location>
</feature>
<feature type="region of interest" description="Disordered" evidence="10">
    <location>
        <begin position="1104"/>
        <end position="1163"/>
    </location>
</feature>
<dbReference type="CDD" id="cd04369">
    <property type="entry name" value="Bromodomain"/>
    <property type="match status" value="1"/>
</dbReference>
<feature type="domain" description="Bromo" evidence="11">
    <location>
        <begin position="473"/>
        <end position="545"/>
    </location>
</feature>
<dbReference type="PROSITE" id="PS51805">
    <property type="entry name" value="EPHD"/>
    <property type="match status" value="1"/>
</dbReference>
<accession>A0A2H3JID5</accession>
<gene>
    <name evidence="15" type="ORF">WOLCODRAFT_134245</name>
</gene>
<evidence type="ECO:0000256" key="10">
    <source>
        <dbReference type="SAM" id="MobiDB-lite"/>
    </source>
</evidence>
<evidence type="ECO:0000256" key="7">
    <source>
        <dbReference type="ARBA" id="ARBA00023242"/>
    </source>
</evidence>
<dbReference type="InterPro" id="IPR011011">
    <property type="entry name" value="Znf_FYVE_PHD"/>
</dbReference>
<evidence type="ECO:0000256" key="2">
    <source>
        <dbReference type="ARBA" id="ARBA00022723"/>
    </source>
</evidence>
<dbReference type="GO" id="GO:0008270">
    <property type="term" value="F:zinc ion binding"/>
    <property type="evidence" value="ECO:0007669"/>
    <property type="project" value="UniProtKB-KW"/>
</dbReference>
<keyword evidence="16" id="KW-1185">Reference proteome</keyword>
<feature type="region of interest" description="Disordered" evidence="10">
    <location>
        <begin position="628"/>
        <end position="736"/>
    </location>
</feature>
<feature type="domain" description="PWWP" evidence="13">
    <location>
        <begin position="1171"/>
        <end position="1242"/>
    </location>
</feature>
<dbReference type="EMBL" id="KB467876">
    <property type="protein sequence ID" value="PCH36434.1"/>
    <property type="molecule type" value="Genomic_DNA"/>
</dbReference>
<dbReference type="GO" id="GO:0006325">
    <property type="term" value="P:chromatin organization"/>
    <property type="evidence" value="ECO:0007669"/>
    <property type="project" value="UniProtKB-ARBA"/>
</dbReference>
<dbReference type="FunFam" id="3.30.40.10:FF:000008">
    <property type="entry name" value="Bromodomain containing 1, isoform CRA_a"/>
    <property type="match status" value="1"/>
</dbReference>
<dbReference type="Gene3D" id="1.20.920.10">
    <property type="entry name" value="Bromodomain-like"/>
    <property type="match status" value="1"/>
</dbReference>
<dbReference type="PROSITE" id="PS50812">
    <property type="entry name" value="PWWP"/>
    <property type="match status" value="1"/>
</dbReference>
<sequence>MGRAPNSPAPMTLPKVSFERIQDELSSYPIGVHDQQARSYGYNDFSSFKRPEHYIRYIEPLESELAEQVEYDMDEQDQEWLDAVNSERKKQHQDSVSYEVFEIVMDRLEKEWFDLTKNIPKPDIALPSEDSTCAICDDSEGENANAIVFCDGCNLAVHQDCYGVPYIPEGQWLCRKCTVSPENPVSCVLCPNEGGAFKQTVHGDWVHLLCAIWVPETRVANDVFMEPITGIERIPKQRWRLKCSVCEIKEGACIQCTKSSCFLAFHATCARKEKLLMPMKASQGSEAPTLASYCEKHLPKEQYDARMAALASEHADGETSEDKDTARSSKTARAYAKTYKPGPPLVPHIIVERILQYIGKVNIRQKREFVLLLCKYWSLKREARRGAAFLKRLHLEPWTASSGNRQQTDEEKAIKLRYMKSLRKDLESVRMIAEMCRKRESHKLDRAETVQYVFDKFLFSHEPPLRMAFERIMGADRNEYFKNPVSKVDVPDYYDIIKHPMSWSIIDQKLDKHEYLDLQAFKASDDINLVITNAITYNKSGTPFHRAAQKLQALAEPIMGELDKIAARRSVADESMEGAQERQTSVIGDLEPPLELLELLVSEAAIRNDTELILDKDPLSSLLSYELPNIRPQLPPPPPKPKRDRKADLERKRLERQLDVRGPRTRRGKAMLAQQEGGETHNDGILPESLPFEEMPLAGPSSSVTTSGEPSASKSRKRWRRSAPEQPGHVNAPRVEAVDSHQSFQLFDKGWILPENQKRRGRPSLPHPPAPPIKKSRSGRKSQAPLDAGGTDPSQASNSPSQPSIESSAFQATWLPGASMQSAAGVEMAVTRAQTTAEIEALSAEALMQLATAEPPIMHPARAPEPPAASPIHTPKSSSVRVDESAAVVLAQIPDIPVSDLHASPSPGLTSRLTPDLTSLAQPEIHGDYDEHPVDEMQVDPEDQHAIESSAENTESSPAYLGVRSTPEARIAVPEVSAGSSIADTATQPLEPPAGLAPSPMEASALSAEPPAASSEGLSAPLVEAMEVDGPALAQVASEQVEQAVARKTPAKGRRPQAPRNVIIIEELDTPATRREKNRLKTARARRLREEAAKVALLQLAAQAPADAGDGPSEEPAVAADKGSDLSSLSDLSDHEGDQPAVESRLRPRSVAGSEGAESQSWNRVPGYLEGGTLVWAKAATFPWWPAVIFETDDSGVPPRVLEQYHETADRNIGPLHIIRFFDNQNSWQLLRPDKFMMLGEDMKLDESLLAGSSKLQKWKTAKIRNQCRAAYRRAMAEMETDGEIEPEAGSSAHPLDAAASVPSTQRDAGLPAESPFTEVDMS</sequence>
<feature type="domain" description="PHD-type" evidence="14">
    <location>
        <begin position="184"/>
        <end position="298"/>
    </location>
</feature>
<dbReference type="Gene3D" id="3.30.40.10">
    <property type="entry name" value="Zinc/RING finger domain, C3HC4 (zinc finger)"/>
    <property type="match status" value="2"/>
</dbReference>
<dbReference type="Proteomes" id="UP000218811">
    <property type="component" value="Unassembled WGS sequence"/>
</dbReference>
<evidence type="ECO:0000313" key="15">
    <source>
        <dbReference type="EMBL" id="PCH36434.1"/>
    </source>
</evidence>
<dbReference type="GO" id="GO:0006357">
    <property type="term" value="P:regulation of transcription by RNA polymerase II"/>
    <property type="evidence" value="ECO:0007669"/>
    <property type="project" value="TreeGrafter"/>
</dbReference>
<dbReference type="PROSITE" id="PS50016">
    <property type="entry name" value="ZF_PHD_2"/>
    <property type="match status" value="1"/>
</dbReference>
<dbReference type="Pfam" id="PF13831">
    <property type="entry name" value="PHD_2"/>
    <property type="match status" value="1"/>
</dbReference>
<feature type="compositionally biased region" description="Low complexity" evidence="10">
    <location>
        <begin position="996"/>
        <end position="1016"/>
    </location>
</feature>
<evidence type="ECO:0000256" key="3">
    <source>
        <dbReference type="ARBA" id="ARBA00022737"/>
    </source>
</evidence>
<evidence type="ECO:0000256" key="1">
    <source>
        <dbReference type="ARBA" id="ARBA00004123"/>
    </source>
</evidence>
<dbReference type="InterPro" id="IPR034732">
    <property type="entry name" value="EPHD"/>
</dbReference>
<dbReference type="CDD" id="cd15492">
    <property type="entry name" value="PHD_BRPF_JADE_like"/>
    <property type="match status" value="1"/>
</dbReference>
<keyword evidence="5" id="KW-0862">Zinc</keyword>
<dbReference type="InterPro" id="IPR036427">
    <property type="entry name" value="Bromodomain-like_sf"/>
</dbReference>
<dbReference type="STRING" id="742152.A0A2H3JID5"/>
<dbReference type="InterPro" id="IPR013083">
    <property type="entry name" value="Znf_RING/FYVE/PHD"/>
</dbReference>
<dbReference type="SMART" id="SM00293">
    <property type="entry name" value="PWWP"/>
    <property type="match status" value="1"/>
</dbReference>
<dbReference type="Pfam" id="PF00855">
    <property type="entry name" value="PWWP"/>
    <property type="match status" value="1"/>
</dbReference>
<dbReference type="PROSITE" id="PS50014">
    <property type="entry name" value="BROMODOMAIN_2"/>
    <property type="match status" value="1"/>
</dbReference>
<protein>
    <recommendedName>
        <fullName evidence="17">Bromodomain-containing protein</fullName>
    </recommendedName>
</protein>
<dbReference type="Pfam" id="PF10513">
    <property type="entry name" value="EPL1"/>
    <property type="match status" value="1"/>
</dbReference>
<dbReference type="InterPro" id="IPR001965">
    <property type="entry name" value="Znf_PHD"/>
</dbReference>
<comment type="subcellular location">
    <subcellularLocation>
        <location evidence="1">Nucleus</location>
    </subcellularLocation>
</comment>
<name>A0A2H3JID5_WOLCO</name>
<dbReference type="FunFam" id="3.30.40.10:FF:000007">
    <property type="entry name" value="Bromodomain containing 1, isoform CRA_b"/>
    <property type="match status" value="1"/>
</dbReference>
<organism evidence="15 16">
    <name type="scientific">Wolfiporia cocos (strain MD-104)</name>
    <name type="common">Brown rot fungus</name>
    <dbReference type="NCBI Taxonomy" id="742152"/>
    <lineage>
        <taxon>Eukaryota</taxon>
        <taxon>Fungi</taxon>
        <taxon>Dikarya</taxon>
        <taxon>Basidiomycota</taxon>
        <taxon>Agaricomycotina</taxon>
        <taxon>Agaricomycetes</taxon>
        <taxon>Polyporales</taxon>
        <taxon>Phaeolaceae</taxon>
        <taxon>Wolfiporia</taxon>
    </lineage>
</organism>
<feature type="region of interest" description="Disordered" evidence="10">
    <location>
        <begin position="757"/>
        <end position="807"/>
    </location>
</feature>
<feature type="compositionally biased region" description="Basic and acidic residues" evidence="10">
    <location>
        <begin position="645"/>
        <end position="662"/>
    </location>
</feature>
<feature type="compositionally biased region" description="Polar residues" evidence="10">
    <location>
        <begin position="700"/>
        <end position="710"/>
    </location>
</feature>